<evidence type="ECO:0000259" key="6">
    <source>
        <dbReference type="PROSITE" id="PS50977"/>
    </source>
</evidence>
<dbReference type="SUPFAM" id="SSF46689">
    <property type="entry name" value="Homeodomain-like"/>
    <property type="match status" value="1"/>
</dbReference>
<evidence type="ECO:0000256" key="3">
    <source>
        <dbReference type="ARBA" id="ARBA00023163"/>
    </source>
</evidence>
<dbReference type="Gene3D" id="1.10.10.60">
    <property type="entry name" value="Homeodomain-like"/>
    <property type="match status" value="1"/>
</dbReference>
<keyword evidence="1" id="KW-0805">Transcription regulation</keyword>
<evidence type="ECO:0000256" key="5">
    <source>
        <dbReference type="SAM" id="MobiDB-lite"/>
    </source>
</evidence>
<dbReference type="Proteomes" id="UP000318693">
    <property type="component" value="Unassembled WGS sequence"/>
</dbReference>
<keyword evidence="3" id="KW-0804">Transcription</keyword>
<keyword evidence="8" id="KW-1185">Reference proteome</keyword>
<dbReference type="GO" id="GO:0000976">
    <property type="term" value="F:transcription cis-regulatory region binding"/>
    <property type="evidence" value="ECO:0007669"/>
    <property type="project" value="TreeGrafter"/>
</dbReference>
<dbReference type="Pfam" id="PF00440">
    <property type="entry name" value="TetR_N"/>
    <property type="match status" value="1"/>
</dbReference>
<feature type="region of interest" description="Disordered" evidence="5">
    <location>
        <begin position="108"/>
        <end position="140"/>
    </location>
</feature>
<accession>A0A552WJK2</accession>
<evidence type="ECO:0000313" key="8">
    <source>
        <dbReference type="Proteomes" id="UP000318693"/>
    </source>
</evidence>
<dbReference type="PANTHER" id="PTHR30055:SF238">
    <property type="entry name" value="MYCOFACTOCIN BIOSYNTHESIS TRANSCRIPTIONAL REGULATOR MFTR-RELATED"/>
    <property type="match status" value="1"/>
</dbReference>
<comment type="caution">
    <text evidence="7">The sequence shown here is derived from an EMBL/GenBank/DDBJ whole genome shotgun (WGS) entry which is preliminary data.</text>
</comment>
<evidence type="ECO:0000313" key="7">
    <source>
        <dbReference type="EMBL" id="TRW42940.1"/>
    </source>
</evidence>
<dbReference type="Pfam" id="PF17754">
    <property type="entry name" value="TetR_C_14"/>
    <property type="match status" value="1"/>
</dbReference>
<feature type="compositionally biased region" description="Basic and acidic residues" evidence="5">
    <location>
        <begin position="119"/>
        <end position="133"/>
    </location>
</feature>
<feature type="DNA-binding region" description="H-T-H motif" evidence="4">
    <location>
        <begin position="206"/>
        <end position="225"/>
    </location>
</feature>
<reference evidence="7 8" key="1">
    <citation type="submission" date="2019-07" db="EMBL/GenBank/DDBJ databases">
        <title>Georgenia wutianyii sp. nov. and Georgenia *** sp. nov. isolated from plateau pika (Ochotona curzoniae) in the Qinghai-Tibet plateau of China.</title>
        <authorList>
            <person name="Tian Z."/>
        </authorList>
    </citation>
    <scope>NUCLEOTIDE SEQUENCE [LARGE SCALE GENOMIC DNA]</scope>
    <source>
        <strain evidence="7 8">Z446</strain>
    </source>
</reference>
<gene>
    <name evidence="7" type="ORF">FJ693_19640</name>
</gene>
<dbReference type="InterPro" id="IPR009057">
    <property type="entry name" value="Homeodomain-like_sf"/>
</dbReference>
<dbReference type="InterPro" id="IPR001647">
    <property type="entry name" value="HTH_TetR"/>
</dbReference>
<feature type="region of interest" description="Disordered" evidence="5">
    <location>
        <begin position="20"/>
        <end position="49"/>
    </location>
</feature>
<dbReference type="GO" id="GO:0003700">
    <property type="term" value="F:DNA-binding transcription factor activity"/>
    <property type="evidence" value="ECO:0007669"/>
    <property type="project" value="TreeGrafter"/>
</dbReference>
<protein>
    <submittedName>
        <fullName evidence="7">TetR family transcriptional regulator</fullName>
    </submittedName>
</protein>
<organism evidence="7 8">
    <name type="scientific">Georgenia yuyongxinii</name>
    <dbReference type="NCBI Taxonomy" id="2589797"/>
    <lineage>
        <taxon>Bacteria</taxon>
        <taxon>Bacillati</taxon>
        <taxon>Actinomycetota</taxon>
        <taxon>Actinomycetes</taxon>
        <taxon>Micrococcales</taxon>
        <taxon>Bogoriellaceae</taxon>
        <taxon>Georgenia</taxon>
    </lineage>
</organism>
<dbReference type="PROSITE" id="PS50977">
    <property type="entry name" value="HTH_TETR_2"/>
    <property type="match status" value="1"/>
</dbReference>
<dbReference type="PANTHER" id="PTHR30055">
    <property type="entry name" value="HTH-TYPE TRANSCRIPTIONAL REGULATOR RUTR"/>
    <property type="match status" value="1"/>
</dbReference>
<dbReference type="EMBL" id="VJXR01000119">
    <property type="protein sequence ID" value="TRW42940.1"/>
    <property type="molecule type" value="Genomic_DNA"/>
</dbReference>
<keyword evidence="2 4" id="KW-0238">DNA-binding</keyword>
<evidence type="ECO:0000256" key="4">
    <source>
        <dbReference type="PROSITE-ProRule" id="PRU00335"/>
    </source>
</evidence>
<name>A0A552WJK2_9MICO</name>
<proteinExistence type="predicted"/>
<feature type="domain" description="HTH tetR-type" evidence="6">
    <location>
        <begin position="183"/>
        <end position="243"/>
    </location>
</feature>
<feature type="compositionally biased region" description="Low complexity" evidence="5">
    <location>
        <begin position="34"/>
        <end position="44"/>
    </location>
</feature>
<sequence>MAGTCQHGVSDWIRPAVPCAEGSRERPAGGRGVPGVVPAGTPAAQSTSRVRAGRPLSVFRAARPAPSYRSLFHIQVSARLAGLDAVGRLAGLFAPSDQVRGDTQSVVVGAGPVAGSRPDSGERARTSRRDPGQARRHPSRGAFQGCLRCWQERGERIHYCADVTQTLPADDRPELGLRELKKQMTRTVIADSALRLAVEHGLDNVTIRRIADSAFVSPRTFSNYFSCKEEAVVAAGTHELVAVVAAVADRPAAEGPWEALRAALSEFTGSRSAEELESMVQKLELEQQYPSLRPYESWFWSHLEDELRTVVAERTDSDADTQLYPWLVAASAVAGIRSAIRLWAASGDGAAGLAARVEDALDQVGSGLRPPTR</sequence>
<evidence type="ECO:0000256" key="1">
    <source>
        <dbReference type="ARBA" id="ARBA00023015"/>
    </source>
</evidence>
<evidence type="ECO:0000256" key="2">
    <source>
        <dbReference type="ARBA" id="ARBA00023125"/>
    </source>
</evidence>
<dbReference type="Gene3D" id="1.10.357.10">
    <property type="entry name" value="Tetracycline Repressor, domain 2"/>
    <property type="match status" value="1"/>
</dbReference>
<dbReference type="InterPro" id="IPR050109">
    <property type="entry name" value="HTH-type_TetR-like_transc_reg"/>
</dbReference>
<dbReference type="InterPro" id="IPR041347">
    <property type="entry name" value="MftR_C"/>
</dbReference>
<dbReference type="AlphaFoldDB" id="A0A552WJK2"/>